<gene>
    <name evidence="2" type="ORF">M0L20_24255</name>
</gene>
<dbReference type="EMBL" id="JALPRF010000005">
    <property type="protein sequence ID" value="MCK8495006.1"/>
    <property type="molecule type" value="Genomic_DNA"/>
</dbReference>
<dbReference type="Proteomes" id="UP001202180">
    <property type="component" value="Unassembled WGS sequence"/>
</dbReference>
<evidence type="ECO:0000313" key="2">
    <source>
        <dbReference type="EMBL" id="MCK8495006.1"/>
    </source>
</evidence>
<reference evidence="2 3" key="1">
    <citation type="submission" date="2022-04" db="EMBL/GenBank/DDBJ databases">
        <title>Spirosoma sp. strain RP8 genome sequencing and assembly.</title>
        <authorList>
            <person name="Jung Y."/>
        </authorList>
    </citation>
    <scope>NUCLEOTIDE SEQUENCE [LARGE SCALE GENOMIC DNA]</scope>
    <source>
        <strain evidence="2 3">RP8</strain>
    </source>
</reference>
<evidence type="ECO:0008006" key="4">
    <source>
        <dbReference type="Google" id="ProtNLM"/>
    </source>
</evidence>
<dbReference type="RefSeq" id="WP_232563262.1">
    <property type="nucleotide sequence ID" value="NZ_JALPRF010000005.1"/>
</dbReference>
<organism evidence="2 3">
    <name type="scientific">Spirosoma liriopis</name>
    <dbReference type="NCBI Taxonomy" id="2937440"/>
    <lineage>
        <taxon>Bacteria</taxon>
        <taxon>Pseudomonadati</taxon>
        <taxon>Bacteroidota</taxon>
        <taxon>Cytophagia</taxon>
        <taxon>Cytophagales</taxon>
        <taxon>Cytophagaceae</taxon>
        <taxon>Spirosoma</taxon>
    </lineage>
</organism>
<proteinExistence type="predicted"/>
<name>A0ABT0HS53_9BACT</name>
<evidence type="ECO:0000313" key="3">
    <source>
        <dbReference type="Proteomes" id="UP001202180"/>
    </source>
</evidence>
<accession>A0ABT0HS53</accession>
<sequence length="117" mass="12775">MKKIFILMAGLVASSASFAKTSEPTKPHVTTSLIGQEKLRLIVAPEKATATISLRDDKGHVLYSGNVNLRDGVQQKFDISNLEEGQYQLSVAVGKERTLKAFTITDLPSQQSVTIQE</sequence>
<keyword evidence="1" id="KW-0732">Signal</keyword>
<dbReference type="Gene3D" id="2.60.40.3080">
    <property type="match status" value="1"/>
</dbReference>
<protein>
    <recommendedName>
        <fullName evidence="4">DUF3244 domain-containing protein</fullName>
    </recommendedName>
</protein>
<feature type="signal peptide" evidence="1">
    <location>
        <begin position="1"/>
        <end position="19"/>
    </location>
</feature>
<comment type="caution">
    <text evidence="2">The sequence shown here is derived from an EMBL/GenBank/DDBJ whole genome shotgun (WGS) entry which is preliminary data.</text>
</comment>
<keyword evidence="3" id="KW-1185">Reference proteome</keyword>
<feature type="chain" id="PRO_5045995199" description="DUF3244 domain-containing protein" evidence="1">
    <location>
        <begin position="20"/>
        <end position="117"/>
    </location>
</feature>
<evidence type="ECO:0000256" key="1">
    <source>
        <dbReference type="SAM" id="SignalP"/>
    </source>
</evidence>